<organism evidence="6 7">
    <name type="scientific">Streptomyces litchfieldiae</name>
    <dbReference type="NCBI Taxonomy" id="3075543"/>
    <lineage>
        <taxon>Bacteria</taxon>
        <taxon>Bacillati</taxon>
        <taxon>Actinomycetota</taxon>
        <taxon>Actinomycetes</taxon>
        <taxon>Kitasatosporales</taxon>
        <taxon>Streptomycetaceae</taxon>
        <taxon>Streptomyces</taxon>
    </lineage>
</organism>
<dbReference type="Pfam" id="PF01614">
    <property type="entry name" value="IclR_C"/>
    <property type="match status" value="1"/>
</dbReference>
<gene>
    <name evidence="6" type="ORF">RM590_04720</name>
</gene>
<dbReference type="InterPro" id="IPR050707">
    <property type="entry name" value="HTH_MetabolicPath_Reg"/>
</dbReference>
<feature type="domain" description="HTH iclR-type" evidence="4">
    <location>
        <begin position="10"/>
        <end position="71"/>
    </location>
</feature>
<keyword evidence="2" id="KW-0238">DNA-binding</keyword>
<dbReference type="EMBL" id="JAVREL010000002">
    <property type="protein sequence ID" value="MDT0341944.1"/>
    <property type="molecule type" value="Genomic_DNA"/>
</dbReference>
<evidence type="ECO:0000256" key="3">
    <source>
        <dbReference type="ARBA" id="ARBA00023163"/>
    </source>
</evidence>
<dbReference type="SUPFAM" id="SSF55781">
    <property type="entry name" value="GAF domain-like"/>
    <property type="match status" value="1"/>
</dbReference>
<keyword evidence="1" id="KW-0805">Transcription regulation</keyword>
<feature type="domain" description="IclR-ED" evidence="5">
    <location>
        <begin position="72"/>
        <end position="253"/>
    </location>
</feature>
<reference evidence="7" key="1">
    <citation type="submission" date="2023-07" db="EMBL/GenBank/DDBJ databases">
        <title>30 novel species of actinomycetes from the DSMZ collection.</title>
        <authorList>
            <person name="Nouioui I."/>
        </authorList>
    </citation>
    <scope>NUCLEOTIDE SEQUENCE [LARGE SCALE GENOMIC DNA]</scope>
    <source>
        <strain evidence="7">DSM 44938</strain>
    </source>
</reference>
<keyword evidence="3" id="KW-0804">Transcription</keyword>
<keyword evidence="7" id="KW-1185">Reference proteome</keyword>
<comment type="caution">
    <text evidence="6">The sequence shown here is derived from an EMBL/GenBank/DDBJ whole genome shotgun (WGS) entry which is preliminary data.</text>
</comment>
<dbReference type="RefSeq" id="WP_311703079.1">
    <property type="nucleotide sequence ID" value="NZ_JAVREL010000002.1"/>
</dbReference>
<dbReference type="InterPro" id="IPR005471">
    <property type="entry name" value="Tscrpt_reg_IclR_N"/>
</dbReference>
<name>A0ABU2MK29_9ACTN</name>
<dbReference type="PROSITE" id="PS51078">
    <property type="entry name" value="ICLR_ED"/>
    <property type="match status" value="1"/>
</dbReference>
<dbReference type="Gene3D" id="3.30.450.40">
    <property type="match status" value="1"/>
</dbReference>
<dbReference type="InterPro" id="IPR014757">
    <property type="entry name" value="Tscrpt_reg_IclR_C"/>
</dbReference>
<dbReference type="InterPro" id="IPR036388">
    <property type="entry name" value="WH-like_DNA-bd_sf"/>
</dbReference>
<evidence type="ECO:0000313" key="6">
    <source>
        <dbReference type="EMBL" id="MDT0341944.1"/>
    </source>
</evidence>
<dbReference type="Gene3D" id="1.10.10.10">
    <property type="entry name" value="Winged helix-like DNA-binding domain superfamily/Winged helix DNA-binding domain"/>
    <property type="match status" value="1"/>
</dbReference>
<protein>
    <submittedName>
        <fullName evidence="6">Helix-turn-helix domain-containing protein</fullName>
    </submittedName>
</protein>
<dbReference type="Proteomes" id="UP001183246">
    <property type="component" value="Unassembled WGS sequence"/>
</dbReference>
<evidence type="ECO:0000259" key="4">
    <source>
        <dbReference type="PROSITE" id="PS51077"/>
    </source>
</evidence>
<dbReference type="Pfam" id="PF09339">
    <property type="entry name" value="HTH_IclR"/>
    <property type="match status" value="1"/>
</dbReference>
<evidence type="ECO:0000256" key="1">
    <source>
        <dbReference type="ARBA" id="ARBA00023015"/>
    </source>
</evidence>
<dbReference type="SUPFAM" id="SSF46785">
    <property type="entry name" value="Winged helix' DNA-binding domain"/>
    <property type="match status" value="1"/>
</dbReference>
<dbReference type="PANTHER" id="PTHR30136">
    <property type="entry name" value="HELIX-TURN-HELIX TRANSCRIPTIONAL REGULATOR, ICLR FAMILY"/>
    <property type="match status" value="1"/>
</dbReference>
<dbReference type="SMART" id="SM00346">
    <property type="entry name" value="HTH_ICLR"/>
    <property type="match status" value="1"/>
</dbReference>
<proteinExistence type="predicted"/>
<dbReference type="PROSITE" id="PS51077">
    <property type="entry name" value="HTH_ICLR"/>
    <property type="match status" value="1"/>
</dbReference>
<evidence type="ECO:0000259" key="5">
    <source>
        <dbReference type="PROSITE" id="PS51078"/>
    </source>
</evidence>
<dbReference type="InterPro" id="IPR029016">
    <property type="entry name" value="GAF-like_dom_sf"/>
</dbReference>
<dbReference type="PANTHER" id="PTHR30136:SF24">
    <property type="entry name" value="HTH-TYPE TRANSCRIPTIONAL REPRESSOR ALLR"/>
    <property type="match status" value="1"/>
</dbReference>
<sequence>MAELGPRAGSPAVHRAARVLSELAAHDEALSVSELSRRLGLPKSSLADLVGVLVHEGMLARDLDARVRLGGRIRLIARGLVGGSPLLEVFARACAEVRELEGRTLVLAVLLDLDAAYLAVRPGARPLPLTLRPGVRLPAWSTGTGRALLSALPHDAVERMHSGWVPESPSGHPFRLRELLDSTALARARGYASNAELGEMALAGTAAVVQGLRGCVAAVGSIVALDEPGRADGDTDAEAVRTLARRLAELIEA</sequence>
<accession>A0ABU2MK29</accession>
<evidence type="ECO:0000313" key="7">
    <source>
        <dbReference type="Proteomes" id="UP001183246"/>
    </source>
</evidence>
<evidence type="ECO:0000256" key="2">
    <source>
        <dbReference type="ARBA" id="ARBA00023125"/>
    </source>
</evidence>
<dbReference type="InterPro" id="IPR036390">
    <property type="entry name" value="WH_DNA-bd_sf"/>
</dbReference>